<evidence type="ECO:0000256" key="1">
    <source>
        <dbReference type="SAM" id="MobiDB-lite"/>
    </source>
</evidence>
<protein>
    <recommendedName>
        <fullName evidence="4">TAP42-like protein</fullName>
    </recommendedName>
</protein>
<dbReference type="EMBL" id="KE504183">
    <property type="protein sequence ID" value="EPS96832.1"/>
    <property type="molecule type" value="Genomic_DNA"/>
</dbReference>
<dbReference type="GO" id="GO:0005829">
    <property type="term" value="C:cytosol"/>
    <property type="evidence" value="ECO:0007669"/>
    <property type="project" value="TreeGrafter"/>
</dbReference>
<gene>
    <name evidence="2" type="ORF">FOMPIDRAFT_1038042</name>
</gene>
<dbReference type="OrthoDB" id="10261753at2759"/>
<name>S8DW33_FOMSC</name>
<dbReference type="GO" id="GO:0035303">
    <property type="term" value="P:regulation of dephosphorylation"/>
    <property type="evidence" value="ECO:0007669"/>
    <property type="project" value="TreeGrafter"/>
</dbReference>
<dbReference type="HOGENOM" id="CLU_041824_2_0_1"/>
<dbReference type="Gene3D" id="1.25.40.540">
    <property type="entry name" value="TAP42-like family"/>
    <property type="match status" value="1"/>
</dbReference>
<dbReference type="PANTHER" id="PTHR10933:SF9">
    <property type="entry name" value="IMMUNOGLOBULIN-BINDING PROTEIN 1"/>
    <property type="match status" value="1"/>
</dbReference>
<dbReference type="STRING" id="743788.S8DW33"/>
<dbReference type="AlphaFoldDB" id="S8DW33"/>
<dbReference type="eggNOG" id="KOG2830">
    <property type="taxonomic scope" value="Eukaryota"/>
</dbReference>
<dbReference type="InParanoid" id="S8DW33"/>
<dbReference type="FunCoup" id="S8DW33">
    <property type="interactions" value="412"/>
</dbReference>
<feature type="compositionally biased region" description="Basic and acidic residues" evidence="1">
    <location>
        <begin position="362"/>
        <end position="371"/>
    </location>
</feature>
<dbReference type="GO" id="GO:0009966">
    <property type="term" value="P:regulation of signal transduction"/>
    <property type="evidence" value="ECO:0007669"/>
    <property type="project" value="InterPro"/>
</dbReference>
<evidence type="ECO:0000313" key="2">
    <source>
        <dbReference type="EMBL" id="EPS96832.1"/>
    </source>
</evidence>
<evidence type="ECO:0008006" key="4">
    <source>
        <dbReference type="Google" id="ProtNLM"/>
    </source>
</evidence>
<dbReference type="Proteomes" id="UP000015241">
    <property type="component" value="Unassembled WGS sequence"/>
</dbReference>
<sequence length="389" mass="43613">MSDTPLSVLFHSALSAAAKANNLPTIQDDTQQLVRSAIADLRSLRSRIAALSLFSDNESLEDISTTDLVYLLVPYTLAEAEGRVRTVDPEERIERVARSQQLYRAFVSSLETYGIVPEAERDLQSQAAASVIDAQKRRELKIRQYQKEKEIKTRIQGVRKRRNHGITVVEPSSEFELVASLLPDPSVKPTDDDDDDADAEDILREATLLLLRLTYGQAHAQLQSLEQEVQILRSAPPRPPEALEDPRRARQDGTDNMWRLDAPLPQGGPDGKGPLLDSSGRPLRPFTILPSTTNREELRQQVFRPDHHLPTMTIEEYLEVEQQRGNIITGGGPASEARLTTKEQLALDAEQDGTVFGEEKEEERRQKDEKWAQYTDTHPKGAGNTLNRG</sequence>
<dbReference type="PANTHER" id="PTHR10933">
    <property type="entry name" value="IMMUNOGLOBULIN-BINDING PROTEIN 1"/>
    <property type="match status" value="1"/>
</dbReference>
<reference evidence="2 3" key="1">
    <citation type="journal article" date="2012" name="Science">
        <title>The Paleozoic origin of enzymatic lignin decomposition reconstructed from 31 fungal genomes.</title>
        <authorList>
            <person name="Floudas D."/>
            <person name="Binder M."/>
            <person name="Riley R."/>
            <person name="Barry K."/>
            <person name="Blanchette R.A."/>
            <person name="Henrissat B."/>
            <person name="Martinez A.T."/>
            <person name="Otillar R."/>
            <person name="Spatafora J.W."/>
            <person name="Yadav J.S."/>
            <person name="Aerts A."/>
            <person name="Benoit I."/>
            <person name="Boyd A."/>
            <person name="Carlson A."/>
            <person name="Copeland A."/>
            <person name="Coutinho P.M."/>
            <person name="de Vries R.P."/>
            <person name="Ferreira P."/>
            <person name="Findley K."/>
            <person name="Foster B."/>
            <person name="Gaskell J."/>
            <person name="Glotzer D."/>
            <person name="Gorecki P."/>
            <person name="Heitman J."/>
            <person name="Hesse C."/>
            <person name="Hori C."/>
            <person name="Igarashi K."/>
            <person name="Jurgens J.A."/>
            <person name="Kallen N."/>
            <person name="Kersten P."/>
            <person name="Kohler A."/>
            <person name="Kuees U."/>
            <person name="Kumar T.K.A."/>
            <person name="Kuo A."/>
            <person name="LaButti K."/>
            <person name="Larrondo L.F."/>
            <person name="Lindquist E."/>
            <person name="Ling A."/>
            <person name="Lombard V."/>
            <person name="Lucas S."/>
            <person name="Lundell T."/>
            <person name="Martin R."/>
            <person name="McLaughlin D.J."/>
            <person name="Morgenstern I."/>
            <person name="Morin E."/>
            <person name="Murat C."/>
            <person name="Nagy L.G."/>
            <person name="Nolan M."/>
            <person name="Ohm R.A."/>
            <person name="Patyshakuliyeva A."/>
            <person name="Rokas A."/>
            <person name="Ruiz-Duenas F.J."/>
            <person name="Sabat G."/>
            <person name="Salamov A."/>
            <person name="Samejima M."/>
            <person name="Schmutz J."/>
            <person name="Slot J.C."/>
            <person name="St John F."/>
            <person name="Stenlid J."/>
            <person name="Sun H."/>
            <person name="Sun S."/>
            <person name="Syed K."/>
            <person name="Tsang A."/>
            <person name="Wiebenga A."/>
            <person name="Young D."/>
            <person name="Pisabarro A."/>
            <person name="Eastwood D.C."/>
            <person name="Martin F."/>
            <person name="Cullen D."/>
            <person name="Grigoriev I.V."/>
            <person name="Hibbett D.S."/>
        </authorList>
    </citation>
    <scope>NUCLEOTIDE SEQUENCE</scope>
    <source>
        <strain evidence="3">FP-58527</strain>
    </source>
</reference>
<dbReference type="GO" id="GO:0051721">
    <property type="term" value="F:protein phosphatase 2A binding"/>
    <property type="evidence" value="ECO:0007669"/>
    <property type="project" value="TreeGrafter"/>
</dbReference>
<evidence type="ECO:0000313" key="3">
    <source>
        <dbReference type="Proteomes" id="UP000015241"/>
    </source>
</evidence>
<keyword evidence="3" id="KW-1185">Reference proteome</keyword>
<proteinExistence type="predicted"/>
<dbReference type="InterPro" id="IPR007304">
    <property type="entry name" value="TAP46-like"/>
</dbReference>
<organism evidence="2 3">
    <name type="scientific">Fomitopsis schrenkii</name>
    <name type="common">Brown rot fungus</name>
    <dbReference type="NCBI Taxonomy" id="2126942"/>
    <lineage>
        <taxon>Eukaryota</taxon>
        <taxon>Fungi</taxon>
        <taxon>Dikarya</taxon>
        <taxon>Basidiomycota</taxon>
        <taxon>Agaricomycotina</taxon>
        <taxon>Agaricomycetes</taxon>
        <taxon>Polyporales</taxon>
        <taxon>Fomitopsis</taxon>
    </lineage>
</organism>
<feature type="region of interest" description="Disordered" evidence="1">
    <location>
        <begin position="348"/>
        <end position="389"/>
    </location>
</feature>
<accession>S8DW33</accession>
<dbReference type="InterPro" id="IPR038511">
    <property type="entry name" value="TAP42/TAP46-like_sf"/>
</dbReference>
<feature type="region of interest" description="Disordered" evidence="1">
    <location>
        <begin position="257"/>
        <end position="284"/>
    </location>
</feature>
<dbReference type="Pfam" id="PF04177">
    <property type="entry name" value="TAP42"/>
    <property type="match status" value="1"/>
</dbReference>